<reference evidence="3" key="1">
    <citation type="journal article" date="2014" name="Front. Microbiol.">
        <title>High frequency of phylogenetically diverse reductive dehalogenase-homologous genes in deep subseafloor sedimentary metagenomes.</title>
        <authorList>
            <person name="Kawai M."/>
            <person name="Futagami T."/>
            <person name="Toyoda A."/>
            <person name="Takaki Y."/>
            <person name="Nishi S."/>
            <person name="Hori S."/>
            <person name="Arai W."/>
            <person name="Tsubouchi T."/>
            <person name="Morono Y."/>
            <person name="Uchiyama I."/>
            <person name="Ito T."/>
            <person name="Fujiyama A."/>
            <person name="Inagaki F."/>
            <person name="Takami H."/>
        </authorList>
    </citation>
    <scope>NUCLEOTIDE SEQUENCE</scope>
    <source>
        <strain evidence="3">Expedition CK06-06</strain>
    </source>
</reference>
<dbReference type="Pfam" id="PF00496">
    <property type="entry name" value="SBP_bac_5"/>
    <property type="match status" value="1"/>
</dbReference>
<feature type="domain" description="Solute-binding protein family 5" evidence="2">
    <location>
        <begin position="1"/>
        <end position="60"/>
    </location>
</feature>
<dbReference type="InterPro" id="IPR000914">
    <property type="entry name" value="SBP_5_dom"/>
</dbReference>
<dbReference type="SUPFAM" id="SSF53850">
    <property type="entry name" value="Periplasmic binding protein-like II"/>
    <property type="match status" value="1"/>
</dbReference>
<feature type="transmembrane region" description="Helical" evidence="1">
    <location>
        <begin position="71"/>
        <end position="93"/>
    </location>
</feature>
<accession>X1DFC0</accession>
<dbReference type="EMBL" id="BART01022338">
    <property type="protein sequence ID" value="GAG95121.1"/>
    <property type="molecule type" value="Genomic_DNA"/>
</dbReference>
<keyword evidence="1" id="KW-0812">Transmembrane</keyword>
<dbReference type="AlphaFoldDB" id="X1DFC0"/>
<evidence type="ECO:0000259" key="2">
    <source>
        <dbReference type="Pfam" id="PF00496"/>
    </source>
</evidence>
<feature type="non-terminal residue" evidence="3">
    <location>
        <position position="1"/>
    </location>
</feature>
<protein>
    <recommendedName>
        <fullName evidence="2">Solute-binding protein family 5 domain-containing protein</fullName>
    </recommendedName>
</protein>
<proteinExistence type="predicted"/>
<dbReference type="Gene3D" id="3.10.105.10">
    <property type="entry name" value="Dipeptide-binding Protein, Domain 3"/>
    <property type="match status" value="1"/>
</dbReference>
<name>X1DFC0_9ZZZZ</name>
<keyword evidence="1" id="KW-0472">Membrane</keyword>
<sequence length="96" mass="10732">AIPYERIADEVMLGLVEPANSLCPPSHPFYNDELPRPYYTNDLDKARECLLKAGYPEWPPEEQIIPTTDNLMPTVVGAVAGIVIGAVAVYFMLRKR</sequence>
<evidence type="ECO:0000256" key="1">
    <source>
        <dbReference type="SAM" id="Phobius"/>
    </source>
</evidence>
<gene>
    <name evidence="3" type="ORF">S01H4_40911</name>
</gene>
<organism evidence="3">
    <name type="scientific">marine sediment metagenome</name>
    <dbReference type="NCBI Taxonomy" id="412755"/>
    <lineage>
        <taxon>unclassified sequences</taxon>
        <taxon>metagenomes</taxon>
        <taxon>ecological metagenomes</taxon>
    </lineage>
</organism>
<keyword evidence="1" id="KW-1133">Transmembrane helix</keyword>
<evidence type="ECO:0000313" key="3">
    <source>
        <dbReference type="EMBL" id="GAG95121.1"/>
    </source>
</evidence>
<comment type="caution">
    <text evidence="3">The sequence shown here is derived from an EMBL/GenBank/DDBJ whole genome shotgun (WGS) entry which is preliminary data.</text>
</comment>